<organism evidence="1 2">
    <name type="scientific">Coemansia nantahalensis</name>
    <dbReference type="NCBI Taxonomy" id="2789366"/>
    <lineage>
        <taxon>Eukaryota</taxon>
        <taxon>Fungi</taxon>
        <taxon>Fungi incertae sedis</taxon>
        <taxon>Zoopagomycota</taxon>
        <taxon>Kickxellomycotina</taxon>
        <taxon>Kickxellomycetes</taxon>
        <taxon>Kickxellales</taxon>
        <taxon>Kickxellaceae</taxon>
        <taxon>Coemansia</taxon>
    </lineage>
</organism>
<gene>
    <name evidence="1" type="primary">CLF1</name>
    <name evidence="1" type="ORF">IWQ57_000828</name>
</gene>
<proteinExistence type="predicted"/>
<sequence length="685" mass="79902">MSGPGAFGAGGRAPKIKNKNAAAVQITAEQLIREAYERQGSAEKAPRQKVLDGEELRDYQARRRREYEEGVRRNRTNVAEWLRYANWEESQGEVARARSIYLRALEVDSRNQTTYIKYAEMEMKNKNVNLARNIYDMAVTVLPRVAQFWFRYTYMEELLGNVEGARTVFNRWMQWEPPEDAWAAFVKFELRYKEVDNARAVFERFVFVHPEPKTWLRWATFEEDQGAPDRVREVFGLAIDRLGEEFMDQRVFISFAKFEVRMREHERARAIYRYALERLPKSKAQALYNQYTLFEKQFGDKDEIEAVVVNKRRMEYEAALKADARDYDAWIDYSRLEEDAGDLERARDVYERAIAACPLVAEKRLWRRYIYLWLFYALFEETIARDAERARQVYAACLELVPHEQFTFAKVWLQYAWFEIRQGSVGAARRALGQALGRCAKDKLFRGYIALELELREFDRARTLYAKYLEFNPANCATWVECARLEAALGEAERCRALFEIAVEQPTLDMPEVLWKAYIDFEFDEGDYAATRSLYERLLALTDHVKVWISMARFELAVAERAADGAPAEPVAAARAVYERAYSRLQELGLKEERLALLESWRETEDAHAGGDSAVVERRMPKRVRRRRELDDGSLEEYFDYVFPDDKEQGSQFKLLAKAHLWKQKAAQKAAATAADAGQDGNDES</sequence>
<evidence type="ECO:0000313" key="1">
    <source>
        <dbReference type="EMBL" id="KAJ2774418.1"/>
    </source>
</evidence>
<reference evidence="1" key="1">
    <citation type="submission" date="2022-07" db="EMBL/GenBank/DDBJ databases">
        <title>Phylogenomic reconstructions and comparative analyses of Kickxellomycotina fungi.</title>
        <authorList>
            <person name="Reynolds N.K."/>
            <person name="Stajich J.E."/>
            <person name="Barry K."/>
            <person name="Grigoriev I.V."/>
            <person name="Crous P."/>
            <person name="Smith M.E."/>
        </authorList>
    </citation>
    <scope>NUCLEOTIDE SEQUENCE</scope>
    <source>
        <strain evidence="1">CBS 109366</strain>
    </source>
</reference>
<dbReference type="Proteomes" id="UP001140234">
    <property type="component" value="Unassembled WGS sequence"/>
</dbReference>
<accession>A0ACC1K779</accession>
<keyword evidence="2" id="KW-1185">Reference proteome</keyword>
<evidence type="ECO:0000313" key="2">
    <source>
        <dbReference type="Proteomes" id="UP001140234"/>
    </source>
</evidence>
<comment type="caution">
    <text evidence="1">The sequence shown here is derived from an EMBL/GenBank/DDBJ whole genome shotgun (WGS) entry which is preliminary data.</text>
</comment>
<name>A0ACC1K779_9FUNG</name>
<dbReference type="EMBL" id="JANBUJ010000101">
    <property type="protein sequence ID" value="KAJ2774418.1"/>
    <property type="molecule type" value="Genomic_DNA"/>
</dbReference>
<protein>
    <submittedName>
        <fullName evidence="1">NineTeen Complex (NTC) component</fullName>
    </submittedName>
</protein>